<feature type="region of interest" description="Disordered" evidence="1">
    <location>
        <begin position="256"/>
        <end position="279"/>
    </location>
</feature>
<protein>
    <submittedName>
        <fullName evidence="2">Uncharacterized protein</fullName>
    </submittedName>
</protein>
<comment type="caution">
    <text evidence="2">The sequence shown here is derived from an EMBL/GenBank/DDBJ whole genome shotgun (WGS) entry which is preliminary data.</text>
</comment>
<dbReference type="EMBL" id="ACYE01000048">
    <property type="protein sequence ID" value="EFE44474.1"/>
    <property type="molecule type" value="Genomic_DNA"/>
</dbReference>
<feature type="compositionally biased region" description="Acidic residues" evidence="1">
    <location>
        <begin position="268"/>
        <end position="279"/>
    </location>
</feature>
<dbReference type="AlphaFoldDB" id="D4D0Z7"/>
<dbReference type="HOGENOM" id="CLU_998159_0_0_1"/>
<evidence type="ECO:0000256" key="1">
    <source>
        <dbReference type="SAM" id="MobiDB-lite"/>
    </source>
</evidence>
<sequence>MDEHEQKGEGRGTAGEEQTRREAGSFASRCCFFFFASFFFFFVGGEEAPRRVSIQAAGRTDKQKTERQAETAARAHKGREAKRYLAKGLRFLAGFLAASSNEELHEGGQVGPHWVRAQVQRAKGQQAHPVCLFTAGLTSYGRRDGRIYEYIGRALDETDSMKRQSTTGARDEGRPTELSALRTLYIYRQTSSRHLTAQRPQEAKQKGTRKHIYKLNQGTHAFVDRAGPLSWLSSSVVHRDLHHVDRDGDGTILYRPLDQGLGNKKDEEGDEDGNLLEKR</sequence>
<dbReference type="RefSeq" id="XP_003025085.1">
    <property type="nucleotide sequence ID" value="XM_003025039.1"/>
</dbReference>
<keyword evidence="3" id="KW-1185">Reference proteome</keyword>
<evidence type="ECO:0000313" key="3">
    <source>
        <dbReference type="Proteomes" id="UP000008383"/>
    </source>
</evidence>
<gene>
    <name evidence="2" type="ORF">TRV_00743</name>
</gene>
<evidence type="ECO:0000313" key="2">
    <source>
        <dbReference type="EMBL" id="EFE44474.1"/>
    </source>
</evidence>
<organism evidence="2 3">
    <name type="scientific">Trichophyton verrucosum (strain HKI 0517)</name>
    <dbReference type="NCBI Taxonomy" id="663202"/>
    <lineage>
        <taxon>Eukaryota</taxon>
        <taxon>Fungi</taxon>
        <taxon>Dikarya</taxon>
        <taxon>Ascomycota</taxon>
        <taxon>Pezizomycotina</taxon>
        <taxon>Eurotiomycetes</taxon>
        <taxon>Eurotiomycetidae</taxon>
        <taxon>Onygenales</taxon>
        <taxon>Arthrodermataceae</taxon>
        <taxon>Trichophyton</taxon>
    </lineage>
</organism>
<accession>D4D0Z7</accession>
<name>D4D0Z7_TRIVH</name>
<proteinExistence type="predicted"/>
<dbReference type="Proteomes" id="UP000008383">
    <property type="component" value="Unassembled WGS sequence"/>
</dbReference>
<reference evidence="3" key="1">
    <citation type="journal article" date="2011" name="Genome Biol.">
        <title>Comparative and functional genomics provide insights into the pathogenicity of dermatophytic fungi.</title>
        <authorList>
            <person name="Burmester A."/>
            <person name="Shelest E."/>
            <person name="Gloeckner G."/>
            <person name="Heddergott C."/>
            <person name="Schindler S."/>
            <person name="Staib P."/>
            <person name="Heidel A."/>
            <person name="Felder M."/>
            <person name="Petzold A."/>
            <person name="Szafranski K."/>
            <person name="Feuermann M."/>
            <person name="Pedruzzi I."/>
            <person name="Priebe S."/>
            <person name="Groth M."/>
            <person name="Winkler R."/>
            <person name="Li W."/>
            <person name="Kniemeyer O."/>
            <person name="Schroeckh V."/>
            <person name="Hertweck C."/>
            <person name="Hube B."/>
            <person name="White T.C."/>
            <person name="Platzer M."/>
            <person name="Guthke R."/>
            <person name="Heitman J."/>
            <person name="Woestemeyer J."/>
            <person name="Zipfel P.F."/>
            <person name="Monod M."/>
            <person name="Brakhage A.A."/>
        </authorList>
    </citation>
    <scope>NUCLEOTIDE SEQUENCE [LARGE SCALE GENOMIC DNA]</scope>
    <source>
        <strain evidence="3">HKI 0517</strain>
    </source>
</reference>
<feature type="region of interest" description="Disordered" evidence="1">
    <location>
        <begin position="1"/>
        <end position="20"/>
    </location>
</feature>
<dbReference type="KEGG" id="tve:TRV_00743"/>
<dbReference type="GeneID" id="9580565"/>
<feature type="compositionally biased region" description="Basic and acidic residues" evidence="1">
    <location>
        <begin position="1"/>
        <end position="10"/>
    </location>
</feature>